<dbReference type="EMBL" id="CP032324">
    <property type="protein sequence ID" value="QCN98915.1"/>
    <property type="molecule type" value="Genomic_DNA"/>
</dbReference>
<dbReference type="RefSeq" id="WP_137117869.1">
    <property type="nucleotide sequence ID" value="NZ_CP032324.1"/>
</dbReference>
<gene>
    <name evidence="1" type="ORF">D3093_26895</name>
</gene>
<sequence length="112" mass="13240">MFILSKNADEETFWATVTGWAPAKKAGATKVKYEFDVHFRHIRTKDDESAPNDLDWFKERVIGWKRIVDEDKTEIVFNEENLAILYELQWARLPIITAYYKEIDGSRLRSKN</sequence>
<protein>
    <submittedName>
        <fullName evidence="1">Uncharacterized protein</fullName>
    </submittedName>
</protein>
<dbReference type="Proteomes" id="UP000298595">
    <property type="component" value="Plasmid p3"/>
</dbReference>
<dbReference type="AlphaFoldDB" id="A0A4D8PU92"/>
<dbReference type="KEGG" id="aare:D3093_26895"/>
<reference evidence="1 2" key="1">
    <citation type="submission" date="2018-09" db="EMBL/GenBank/DDBJ databases">
        <title>Whole genome based analysis of evolution and adaptive divergence in Indian and Brazilian strains of Azospirillum brasilense.</title>
        <authorList>
            <person name="Singh C."/>
            <person name="Tripathi A.K."/>
        </authorList>
    </citation>
    <scope>NUCLEOTIDE SEQUENCE [LARGE SCALE GENOMIC DNA]</scope>
    <source>
        <strain evidence="1 2">MTCC4035</strain>
        <plasmid evidence="1 2">p3</plasmid>
    </source>
</reference>
<keyword evidence="1" id="KW-0614">Plasmid</keyword>
<organism evidence="1 2">
    <name type="scientific">Azospirillum argentinense</name>
    <dbReference type="NCBI Taxonomy" id="2970906"/>
    <lineage>
        <taxon>Bacteria</taxon>
        <taxon>Pseudomonadati</taxon>
        <taxon>Pseudomonadota</taxon>
        <taxon>Alphaproteobacteria</taxon>
        <taxon>Rhodospirillales</taxon>
        <taxon>Azospirillaceae</taxon>
        <taxon>Azospirillum</taxon>
    </lineage>
</organism>
<proteinExistence type="predicted"/>
<evidence type="ECO:0000313" key="1">
    <source>
        <dbReference type="EMBL" id="QCN98915.1"/>
    </source>
</evidence>
<name>A0A4D8PU92_9PROT</name>
<accession>A0A4D8PU92</accession>
<geneLocation type="plasmid" evidence="1 2">
    <name>p3</name>
</geneLocation>
<evidence type="ECO:0000313" key="2">
    <source>
        <dbReference type="Proteomes" id="UP000298595"/>
    </source>
</evidence>